<dbReference type="PROSITE" id="PS50983">
    <property type="entry name" value="FE_B12_PBP"/>
    <property type="match status" value="1"/>
</dbReference>
<dbReference type="Gene3D" id="3.40.50.1980">
    <property type="entry name" value="Nitrogenase molybdenum iron protein domain"/>
    <property type="match status" value="1"/>
</dbReference>
<dbReference type="SUPFAM" id="SSF53807">
    <property type="entry name" value="Helical backbone' metal receptor"/>
    <property type="match status" value="1"/>
</dbReference>
<organism evidence="2">
    <name type="scientific">marine sediment metagenome</name>
    <dbReference type="NCBI Taxonomy" id="412755"/>
    <lineage>
        <taxon>unclassified sequences</taxon>
        <taxon>metagenomes</taxon>
        <taxon>ecological metagenomes</taxon>
    </lineage>
</organism>
<sequence length="150" mass="16858">RLANITAKTAQLENRPRIACIEWIDPLMTAGNWVPELVDIAGGQNLFGVAGRHSDWTDWTDLSASDPDVIAIMPCGFDLPRTRREMSPLVQQPGWDSLNAVRANRVFVCDGNQYFNRSGPRLVESAEILAEMLHPRLFDFGHQGDGWQRL</sequence>
<proteinExistence type="predicted"/>
<accession>X0XNH6</accession>
<evidence type="ECO:0000259" key="1">
    <source>
        <dbReference type="PROSITE" id="PS50983"/>
    </source>
</evidence>
<reference evidence="2" key="1">
    <citation type="journal article" date="2014" name="Front. Microbiol.">
        <title>High frequency of phylogenetically diverse reductive dehalogenase-homologous genes in deep subseafloor sedimentary metagenomes.</title>
        <authorList>
            <person name="Kawai M."/>
            <person name="Futagami T."/>
            <person name="Toyoda A."/>
            <person name="Takaki Y."/>
            <person name="Nishi S."/>
            <person name="Hori S."/>
            <person name="Arai W."/>
            <person name="Tsubouchi T."/>
            <person name="Morono Y."/>
            <person name="Uchiyama I."/>
            <person name="Ito T."/>
            <person name="Fujiyama A."/>
            <person name="Inagaki F."/>
            <person name="Takami H."/>
        </authorList>
    </citation>
    <scope>NUCLEOTIDE SEQUENCE</scope>
    <source>
        <strain evidence="2">Expedition CK06-06</strain>
    </source>
</reference>
<evidence type="ECO:0000313" key="2">
    <source>
        <dbReference type="EMBL" id="GAG36892.1"/>
    </source>
</evidence>
<name>X0XNH6_9ZZZZ</name>
<dbReference type="InterPro" id="IPR002491">
    <property type="entry name" value="ABC_transptr_periplasmic_BD"/>
</dbReference>
<feature type="domain" description="Fe/B12 periplasmic-binding" evidence="1">
    <location>
        <begin position="1"/>
        <end position="137"/>
    </location>
</feature>
<feature type="non-terminal residue" evidence="2">
    <location>
        <position position="1"/>
    </location>
</feature>
<dbReference type="AlphaFoldDB" id="X0XNH6"/>
<dbReference type="InterPro" id="IPR051030">
    <property type="entry name" value="Vitamin_B12-ABC_binding"/>
</dbReference>
<comment type="caution">
    <text evidence="2">The sequence shown here is derived from an EMBL/GenBank/DDBJ whole genome shotgun (WGS) entry which is preliminary data.</text>
</comment>
<dbReference type="EMBL" id="BARS01044504">
    <property type="protein sequence ID" value="GAG36892.1"/>
    <property type="molecule type" value="Genomic_DNA"/>
</dbReference>
<gene>
    <name evidence="2" type="ORF">S01H1_67224</name>
</gene>
<protein>
    <recommendedName>
        <fullName evidence="1">Fe/B12 periplasmic-binding domain-containing protein</fullName>
    </recommendedName>
</protein>
<dbReference type="PANTHER" id="PTHR42860:SF1">
    <property type="entry name" value="VITAMIN B12-BINDING PROTEIN"/>
    <property type="match status" value="1"/>
</dbReference>
<dbReference type="Pfam" id="PF01497">
    <property type="entry name" value="Peripla_BP_2"/>
    <property type="match status" value="1"/>
</dbReference>
<dbReference type="PANTHER" id="PTHR42860">
    <property type="entry name" value="VITAMIN B12-BINDING PROTEIN"/>
    <property type="match status" value="1"/>
</dbReference>